<dbReference type="Pfam" id="PF07811">
    <property type="entry name" value="TadE"/>
    <property type="match status" value="1"/>
</dbReference>
<dbReference type="EMBL" id="JACEZS010000013">
    <property type="protein sequence ID" value="MBA5606933.1"/>
    <property type="molecule type" value="Genomic_DNA"/>
</dbReference>
<gene>
    <name evidence="3" type="ORF">H3H36_16370</name>
</gene>
<evidence type="ECO:0000256" key="1">
    <source>
        <dbReference type="SAM" id="Phobius"/>
    </source>
</evidence>
<feature type="transmembrane region" description="Helical" evidence="1">
    <location>
        <begin position="21"/>
        <end position="43"/>
    </location>
</feature>
<keyword evidence="1" id="KW-1133">Transmembrane helix</keyword>
<comment type="caution">
    <text evidence="3">The sequence shown here is derived from an EMBL/GenBank/DDBJ whole genome shotgun (WGS) entry which is preliminary data.</text>
</comment>
<dbReference type="RefSeq" id="WP_182219154.1">
    <property type="nucleotide sequence ID" value="NZ_JACEZS010000013.1"/>
</dbReference>
<dbReference type="Proteomes" id="UP000566711">
    <property type="component" value="Unassembled WGS sequence"/>
</dbReference>
<name>A0A7W2I831_9BURK</name>
<protein>
    <submittedName>
        <fullName evidence="3">Pilus assembly protein</fullName>
    </submittedName>
</protein>
<keyword evidence="4" id="KW-1185">Reference proteome</keyword>
<organism evidence="3 4">
    <name type="scientific">Rugamonas fusca</name>
    <dbReference type="NCBI Taxonomy" id="2758568"/>
    <lineage>
        <taxon>Bacteria</taxon>
        <taxon>Pseudomonadati</taxon>
        <taxon>Pseudomonadota</taxon>
        <taxon>Betaproteobacteria</taxon>
        <taxon>Burkholderiales</taxon>
        <taxon>Oxalobacteraceae</taxon>
        <taxon>Telluria group</taxon>
        <taxon>Rugamonas</taxon>
    </lineage>
</organism>
<keyword evidence="1" id="KW-0812">Transmembrane</keyword>
<accession>A0A7W2I831</accession>
<evidence type="ECO:0000313" key="4">
    <source>
        <dbReference type="Proteomes" id="UP000566711"/>
    </source>
</evidence>
<evidence type="ECO:0000313" key="3">
    <source>
        <dbReference type="EMBL" id="MBA5606933.1"/>
    </source>
</evidence>
<evidence type="ECO:0000259" key="2">
    <source>
        <dbReference type="Pfam" id="PF07811"/>
    </source>
</evidence>
<dbReference type="AlphaFoldDB" id="A0A7W2I831"/>
<reference evidence="3 4" key="1">
    <citation type="submission" date="2020-07" db="EMBL/GenBank/DDBJ databases">
        <title>Novel species isolated from subtropical streams in China.</title>
        <authorList>
            <person name="Lu H."/>
        </authorList>
    </citation>
    <scope>NUCLEOTIDE SEQUENCE [LARGE SCALE GENOMIC DNA]</scope>
    <source>
        <strain evidence="3 4">FT3S</strain>
    </source>
</reference>
<keyword evidence="1" id="KW-0472">Membrane</keyword>
<dbReference type="InterPro" id="IPR012495">
    <property type="entry name" value="TadE-like_dom"/>
</dbReference>
<feature type="domain" description="TadE-like" evidence="2">
    <location>
        <begin position="15"/>
        <end position="56"/>
    </location>
</feature>
<proteinExistence type="predicted"/>
<sequence>MNANCPCKATAHQRGIAALEFAIILPFIMILLAFPLLFGRAFVCYTVAREAARDAAVYLSTVPKLSLSNSARTSNEVAVANSIVAMELAGLYPGPSAPSVSIQCDGLTCDGFSIPATIRVAIRVNLIDEIFQSFTSSVTGDNGLLLTADITMRYVGN</sequence>